<dbReference type="EMBL" id="JALBCA010000095">
    <property type="protein sequence ID" value="KAI2383248.1"/>
    <property type="molecule type" value="Genomic_DNA"/>
</dbReference>
<sequence>MRSRSVTGVNFARQLAEYRQENQPPAKKFKSSAPKGTKFSGKYTDRTLLRQNEEEVDTETGKDSRGKRVEALEEMVKLGQIDTATFEKLKNEIGIGGDVESTHLVKGLDWKLLQKVKAGEDVAPRSDTGPDEHPEGEGDIGDEFERIMEEREKEAVAMVEKQERVKKGNMAPPPGRLSRDEILKQLKASRAAGTSISLPQNPPMSILGDRFKKIGASDQRKRWVETDGRGRRREVLVVTDSQGKSKRKVRWLDKDDDKKDHLLTVDKDAQPLGMEVPAEVLMRANAISEPEEEDDIFEGVGADYNPLAEIEDDDSSSDSETELAKTSQNIPEREITDQTTSSNITQASGPRNYFDTGTTSETVKSNPPNGLSSDPTILAALKHAAKIGQQTTEPSDEQDDGEVDGEALLRRRKFLEKIRQRDQEDAMDLDLGFGESRFGDDDEDEELWDERGTGNKRKRGPKKRKGNKDSASDVMSVLQGRKKTADKA</sequence>
<name>A0ACB8UQR5_9EURO</name>
<evidence type="ECO:0000313" key="1">
    <source>
        <dbReference type="EMBL" id="KAI2383248.1"/>
    </source>
</evidence>
<accession>A0ACB8UQR5</accession>
<organism evidence="1">
    <name type="scientific">Ophidiomyces ophidiicola</name>
    <dbReference type="NCBI Taxonomy" id="1387563"/>
    <lineage>
        <taxon>Eukaryota</taxon>
        <taxon>Fungi</taxon>
        <taxon>Dikarya</taxon>
        <taxon>Ascomycota</taxon>
        <taxon>Pezizomycotina</taxon>
        <taxon>Eurotiomycetes</taxon>
        <taxon>Eurotiomycetidae</taxon>
        <taxon>Onygenales</taxon>
        <taxon>Onygenaceae</taxon>
        <taxon>Ophidiomyces</taxon>
    </lineage>
</organism>
<reference evidence="1" key="1">
    <citation type="journal article" date="2022" name="bioRxiv">
        <title>Population genetic analysis of Ophidiomyces ophidiicola, the causative agent of snake fungal disease, indicates recent introductions to the USA.</title>
        <authorList>
            <person name="Ladner J.T."/>
            <person name="Palmer J.M."/>
            <person name="Ettinger C.L."/>
            <person name="Stajich J.E."/>
            <person name="Farrell T.M."/>
            <person name="Glorioso B.M."/>
            <person name="Lawson B."/>
            <person name="Price S.J."/>
            <person name="Stengle A.G."/>
            <person name="Grear D.A."/>
            <person name="Lorch J.M."/>
        </authorList>
    </citation>
    <scope>NUCLEOTIDE SEQUENCE</scope>
    <source>
        <strain evidence="1">NWHC 24266-5</strain>
    </source>
</reference>
<protein>
    <submittedName>
        <fullName evidence="1">Uncharacterized protein</fullName>
    </submittedName>
</protein>
<comment type="caution">
    <text evidence="1">The sequence shown here is derived from an EMBL/GenBank/DDBJ whole genome shotgun (WGS) entry which is preliminary data.</text>
</comment>
<gene>
    <name evidence="1" type="ORF">LOY88_005417</name>
</gene>
<proteinExistence type="predicted"/>